<dbReference type="Proteomes" id="UP000425960">
    <property type="component" value="Chromosome"/>
</dbReference>
<feature type="chain" id="PRO_5024274991" description="Carboxypeptidase regulatory-like domain-containing protein" evidence="2">
    <location>
        <begin position="24"/>
        <end position="345"/>
    </location>
</feature>
<dbReference type="AlphaFoldDB" id="A0A5K7ZRQ4"/>
<reference evidence="3 4" key="1">
    <citation type="submission" date="2019-11" db="EMBL/GenBank/DDBJ databases">
        <title>Comparative genomics of hydrocarbon-degrading Desulfosarcina strains.</title>
        <authorList>
            <person name="Watanabe M."/>
            <person name="Kojima H."/>
            <person name="Fukui M."/>
        </authorList>
    </citation>
    <scope>NUCLEOTIDE SEQUENCE [LARGE SCALE GENOMIC DNA]</scope>
    <source>
        <strain evidence="3 4">28bB2T</strain>
    </source>
</reference>
<gene>
    <name evidence="3" type="ORF">DSCO28_29990</name>
</gene>
<keyword evidence="2" id="KW-0732">Signal</keyword>
<sequence length="345" mass="38999">MKTLNAIVLAVAVFMGAPVISFADSTVPVAYWKLMDEERYIRRFDLERFDWRTIRKIRRENMNAGKETKFLTLNALSSSGNIGDIQKLDGQCLEQASILVRDPNGDISQIPSLTAEENSVGLPKDNMLMGRYLLGARIPLGERDVDADGISESVFLCAKHLVVHRRHGGRMGHASVVFFDDGGKMPLEIGPAINTAKSKFGGGMQIPHGTYEMMVKYQGRPLPGSAVTVTTEGSQWKKTFITDKAGKFEIMPTDDRFSQREWQNYLYTATHHDRQTHTYYVATLPTVVYRNQPEWRSKAMGFAFWSIIGTGVTLLMVAGLTRRRQRRNRQALIIFENHKIQKDLP</sequence>
<keyword evidence="1" id="KW-0472">Membrane</keyword>
<protein>
    <recommendedName>
        <fullName evidence="5">Carboxypeptidase regulatory-like domain-containing protein</fullName>
    </recommendedName>
</protein>
<dbReference type="EMBL" id="AP021876">
    <property type="protein sequence ID" value="BBO82433.1"/>
    <property type="molecule type" value="Genomic_DNA"/>
</dbReference>
<dbReference type="KEGG" id="dov:DSCO28_29990"/>
<evidence type="ECO:0000313" key="3">
    <source>
        <dbReference type="EMBL" id="BBO82433.1"/>
    </source>
</evidence>
<dbReference type="RefSeq" id="WP_155322895.1">
    <property type="nucleotide sequence ID" value="NZ_AP021876.1"/>
</dbReference>
<evidence type="ECO:0000256" key="1">
    <source>
        <dbReference type="SAM" id="Phobius"/>
    </source>
</evidence>
<keyword evidence="1" id="KW-0812">Transmembrane</keyword>
<feature type="transmembrane region" description="Helical" evidence="1">
    <location>
        <begin position="299"/>
        <end position="320"/>
    </location>
</feature>
<accession>A0A5K7ZRQ4</accession>
<evidence type="ECO:0000256" key="2">
    <source>
        <dbReference type="SAM" id="SignalP"/>
    </source>
</evidence>
<evidence type="ECO:0008006" key="5">
    <source>
        <dbReference type="Google" id="ProtNLM"/>
    </source>
</evidence>
<proteinExistence type="predicted"/>
<organism evidence="3 4">
    <name type="scientific">Desulfosarcina ovata subsp. sediminis</name>
    <dbReference type="NCBI Taxonomy" id="885957"/>
    <lineage>
        <taxon>Bacteria</taxon>
        <taxon>Pseudomonadati</taxon>
        <taxon>Thermodesulfobacteriota</taxon>
        <taxon>Desulfobacteria</taxon>
        <taxon>Desulfobacterales</taxon>
        <taxon>Desulfosarcinaceae</taxon>
        <taxon>Desulfosarcina</taxon>
    </lineage>
</organism>
<evidence type="ECO:0000313" key="4">
    <source>
        <dbReference type="Proteomes" id="UP000425960"/>
    </source>
</evidence>
<name>A0A5K7ZRQ4_9BACT</name>
<feature type="signal peptide" evidence="2">
    <location>
        <begin position="1"/>
        <end position="23"/>
    </location>
</feature>
<keyword evidence="1" id="KW-1133">Transmembrane helix</keyword>